<evidence type="ECO:0000313" key="3">
    <source>
        <dbReference type="Proteomes" id="UP000198251"/>
    </source>
</evidence>
<dbReference type="AlphaFoldDB" id="A0A1C5GBC5"/>
<reference evidence="2 3" key="1">
    <citation type="submission" date="2016-06" db="EMBL/GenBank/DDBJ databases">
        <authorList>
            <person name="Kjaerup R.B."/>
            <person name="Dalgaard T.S."/>
            <person name="Juul-Madsen H.R."/>
        </authorList>
    </citation>
    <scope>NUCLEOTIDE SEQUENCE [LARGE SCALE GENOMIC DNA]</scope>
    <source>
        <strain evidence="2 3">DSM 43913</strain>
    </source>
</reference>
<dbReference type="GO" id="GO:0031177">
    <property type="term" value="F:phosphopantetheine binding"/>
    <property type="evidence" value="ECO:0007669"/>
    <property type="project" value="TreeGrafter"/>
</dbReference>
<gene>
    <name evidence="2" type="ORF">GA0070610_3344</name>
</gene>
<dbReference type="SUPFAM" id="SSF56801">
    <property type="entry name" value="Acetyl-CoA synthetase-like"/>
    <property type="match status" value="1"/>
</dbReference>
<dbReference type="PANTHER" id="PTHR45527:SF1">
    <property type="entry name" value="FATTY ACID SYNTHASE"/>
    <property type="match status" value="1"/>
</dbReference>
<evidence type="ECO:0000259" key="1">
    <source>
        <dbReference type="Pfam" id="PF00501"/>
    </source>
</evidence>
<dbReference type="Proteomes" id="UP000198251">
    <property type="component" value="Chromosome I"/>
</dbReference>
<dbReference type="EMBL" id="LT607733">
    <property type="protein sequence ID" value="SCG17040.1"/>
    <property type="molecule type" value="Genomic_DNA"/>
</dbReference>
<proteinExistence type="predicted"/>
<sequence>MTGQLPRRLLHEWFIAGLATAPDRVALRIGRQEWTYTELDQVARRWAGGLVACGARSVGILAVRSIESYAGLLATLYAGATAVPLSPGFPAARTCRMAAQAGVDTLIVDRSGTAALAHLTAALPGLAVAAQATTPLDALPRAGYDDVAYVLFTSGSTGRPKGAAITHANMDSFLRYNLDRYDLGPGDVCSQTFDQTFDLAMFDLFVAWGAGATVVSTPPQVFTALPEFLAAERVTFWFSVPSAIALVRRRGGLTPGSMPTLRWSLFCGEALRMTDAEDWQRAAAGSVVENLYGPTELTIACSAHRLSEDSADLAVHGVVPIGAPYPHLGYRIVEDGVDGTEGELCVTGQQMFPGYLDPADDEGRFHDGDSVRWYRTGDRVRECAGGELVYLGRVDRQVKVRGYRVELDELEWHVGQLPGVERAVAVAFEAAGRTELAVFYVGTPGVDIRRPMSSILPGYMVPLLCRDIDAFPHTANGKIDRGVLAARARDLVAGGQVTHA</sequence>
<keyword evidence="3" id="KW-1185">Reference proteome</keyword>
<dbReference type="InterPro" id="IPR000873">
    <property type="entry name" value="AMP-dep_synth/lig_dom"/>
</dbReference>
<dbReference type="PROSITE" id="PS00455">
    <property type="entry name" value="AMP_BINDING"/>
    <property type="match status" value="1"/>
</dbReference>
<dbReference type="GeneID" id="95803088"/>
<dbReference type="Gene3D" id="3.40.50.12780">
    <property type="entry name" value="N-terminal domain of ligase-like"/>
    <property type="match status" value="1"/>
</dbReference>
<dbReference type="Pfam" id="PF00501">
    <property type="entry name" value="AMP-binding"/>
    <property type="match status" value="1"/>
</dbReference>
<dbReference type="GO" id="GO:0043041">
    <property type="term" value="P:amino acid activation for nonribosomal peptide biosynthetic process"/>
    <property type="evidence" value="ECO:0007669"/>
    <property type="project" value="TreeGrafter"/>
</dbReference>
<dbReference type="InterPro" id="IPR042099">
    <property type="entry name" value="ANL_N_sf"/>
</dbReference>
<dbReference type="Gene3D" id="3.30.300.30">
    <property type="match status" value="1"/>
</dbReference>
<dbReference type="InterPro" id="IPR020845">
    <property type="entry name" value="AMP-binding_CS"/>
</dbReference>
<dbReference type="GO" id="GO:0044550">
    <property type="term" value="P:secondary metabolite biosynthetic process"/>
    <property type="evidence" value="ECO:0007669"/>
    <property type="project" value="TreeGrafter"/>
</dbReference>
<protein>
    <submittedName>
        <fullName evidence="2">Amino acid adenylation domain-containing protein</fullName>
    </submittedName>
</protein>
<name>A0A1C5GBC5_MICEH</name>
<organism evidence="2 3">
    <name type="scientific">Micromonospora echinofusca</name>
    <dbReference type="NCBI Taxonomy" id="47858"/>
    <lineage>
        <taxon>Bacteria</taxon>
        <taxon>Bacillati</taxon>
        <taxon>Actinomycetota</taxon>
        <taxon>Actinomycetes</taxon>
        <taxon>Micromonosporales</taxon>
        <taxon>Micromonosporaceae</taxon>
        <taxon>Micromonospora</taxon>
    </lineage>
</organism>
<dbReference type="PANTHER" id="PTHR45527">
    <property type="entry name" value="NONRIBOSOMAL PEPTIDE SYNTHETASE"/>
    <property type="match status" value="1"/>
</dbReference>
<evidence type="ECO:0000313" key="2">
    <source>
        <dbReference type="EMBL" id="SCG17040.1"/>
    </source>
</evidence>
<dbReference type="RefSeq" id="WP_231925619.1">
    <property type="nucleotide sequence ID" value="NZ_LT607733.1"/>
</dbReference>
<accession>A0A1C5GBC5</accession>
<dbReference type="InterPro" id="IPR045851">
    <property type="entry name" value="AMP-bd_C_sf"/>
</dbReference>
<feature type="domain" description="AMP-dependent synthetase/ligase" evidence="1">
    <location>
        <begin position="19"/>
        <end position="356"/>
    </location>
</feature>
<dbReference type="GO" id="GO:0005737">
    <property type="term" value="C:cytoplasm"/>
    <property type="evidence" value="ECO:0007669"/>
    <property type="project" value="TreeGrafter"/>
</dbReference>